<evidence type="ECO:0000313" key="1">
    <source>
        <dbReference type="EMBL" id="EFN83361.1"/>
    </source>
</evidence>
<gene>
    <name evidence="1" type="ORF">EAI_02171</name>
</gene>
<feature type="non-terminal residue" evidence="1">
    <location>
        <position position="29"/>
    </location>
</feature>
<dbReference type="EMBL" id="GL449036">
    <property type="protein sequence ID" value="EFN83361.1"/>
    <property type="molecule type" value="Genomic_DNA"/>
</dbReference>
<evidence type="ECO:0000313" key="2">
    <source>
        <dbReference type="Proteomes" id="UP000008237"/>
    </source>
</evidence>
<protein>
    <submittedName>
        <fullName evidence="1">Uncharacterized protein</fullName>
    </submittedName>
</protein>
<sequence>KIEDEELQQLLNKNPCQTQKEFVEELGVS</sequence>
<dbReference type="Proteomes" id="UP000008237">
    <property type="component" value="Unassembled WGS sequence"/>
</dbReference>
<name>E2BLM7_HARSA</name>
<dbReference type="AlphaFoldDB" id="E2BLM7"/>
<reference evidence="1 2" key="1">
    <citation type="journal article" date="2010" name="Science">
        <title>Genomic comparison of the ants Camponotus floridanus and Harpegnathos saltator.</title>
        <authorList>
            <person name="Bonasio R."/>
            <person name="Zhang G."/>
            <person name="Ye C."/>
            <person name="Mutti N.S."/>
            <person name="Fang X."/>
            <person name="Qin N."/>
            <person name="Donahue G."/>
            <person name="Yang P."/>
            <person name="Li Q."/>
            <person name="Li C."/>
            <person name="Zhang P."/>
            <person name="Huang Z."/>
            <person name="Berger S.L."/>
            <person name="Reinberg D."/>
            <person name="Wang J."/>
            <person name="Liebig J."/>
        </authorList>
    </citation>
    <scope>NUCLEOTIDE SEQUENCE [LARGE SCALE GENOMIC DNA]</scope>
    <source>
        <strain evidence="1 2">R22 G/1</strain>
    </source>
</reference>
<dbReference type="Gene3D" id="1.10.10.10">
    <property type="entry name" value="Winged helix-like DNA-binding domain superfamily/Winged helix DNA-binding domain"/>
    <property type="match status" value="1"/>
</dbReference>
<accession>E2BLM7</accession>
<dbReference type="InterPro" id="IPR036388">
    <property type="entry name" value="WH-like_DNA-bd_sf"/>
</dbReference>
<proteinExistence type="predicted"/>
<feature type="non-terminal residue" evidence="1">
    <location>
        <position position="1"/>
    </location>
</feature>
<keyword evidence="2" id="KW-1185">Reference proteome</keyword>
<dbReference type="InParanoid" id="E2BLM7"/>
<organism evidence="2">
    <name type="scientific">Harpegnathos saltator</name>
    <name type="common">Jerdon's jumping ant</name>
    <dbReference type="NCBI Taxonomy" id="610380"/>
    <lineage>
        <taxon>Eukaryota</taxon>
        <taxon>Metazoa</taxon>
        <taxon>Ecdysozoa</taxon>
        <taxon>Arthropoda</taxon>
        <taxon>Hexapoda</taxon>
        <taxon>Insecta</taxon>
        <taxon>Pterygota</taxon>
        <taxon>Neoptera</taxon>
        <taxon>Endopterygota</taxon>
        <taxon>Hymenoptera</taxon>
        <taxon>Apocrita</taxon>
        <taxon>Aculeata</taxon>
        <taxon>Formicoidea</taxon>
        <taxon>Formicidae</taxon>
        <taxon>Ponerinae</taxon>
        <taxon>Ponerini</taxon>
        <taxon>Harpegnathos</taxon>
    </lineage>
</organism>